<organism evidence="13 14">
    <name type="scientific">Microbacterium lacus</name>
    <dbReference type="NCBI Taxonomy" id="415217"/>
    <lineage>
        <taxon>Bacteria</taxon>
        <taxon>Bacillati</taxon>
        <taxon>Actinomycetota</taxon>
        <taxon>Actinomycetes</taxon>
        <taxon>Micrococcales</taxon>
        <taxon>Microbacteriaceae</taxon>
        <taxon>Microbacterium</taxon>
    </lineage>
</organism>
<keyword evidence="3" id="KW-0575">Peroxidase</keyword>
<evidence type="ECO:0000259" key="12">
    <source>
        <dbReference type="PROSITE" id="PS51352"/>
    </source>
</evidence>
<dbReference type="Gene3D" id="3.40.30.10">
    <property type="entry name" value="Glutaredoxin"/>
    <property type="match status" value="1"/>
</dbReference>
<evidence type="ECO:0000256" key="5">
    <source>
        <dbReference type="ARBA" id="ARBA00023002"/>
    </source>
</evidence>
<keyword evidence="4" id="KW-0049">Antioxidant</keyword>
<evidence type="ECO:0000256" key="7">
    <source>
        <dbReference type="ARBA" id="ARBA00023284"/>
    </source>
</evidence>
<name>A0ABP4SZ94_9MICO</name>
<keyword evidence="5" id="KW-0560">Oxidoreductase</keyword>
<sequence>MTTIGEPAPHCTFYDQDGSSVTVADFRGSWVVLWWYPEANTPGCSRQASSIEASLDAITRDGTVVLGASFDPAEKNDSFACDKGLRYRLLSDPTREAGAAYGVDRTGEEESSDRAARHTFVIDPRGTLAFREDATSLDLARYGEHVLEVLRDLKDG</sequence>
<evidence type="ECO:0000256" key="1">
    <source>
        <dbReference type="ARBA" id="ARBA00003330"/>
    </source>
</evidence>
<dbReference type="SUPFAM" id="SSF52833">
    <property type="entry name" value="Thioredoxin-like"/>
    <property type="match status" value="1"/>
</dbReference>
<dbReference type="InterPro" id="IPR050924">
    <property type="entry name" value="Peroxiredoxin_BCP/PrxQ"/>
</dbReference>
<protein>
    <recommendedName>
        <fullName evidence="2">thioredoxin-dependent peroxiredoxin</fullName>
        <ecNumber evidence="2">1.11.1.24</ecNumber>
    </recommendedName>
    <alternativeName>
        <fullName evidence="10">Bacterioferritin comigratory protein</fullName>
    </alternativeName>
    <alternativeName>
        <fullName evidence="8">Thioredoxin peroxidase</fullName>
    </alternativeName>
</protein>
<proteinExistence type="inferred from homology"/>
<dbReference type="PANTHER" id="PTHR42801:SF4">
    <property type="entry name" value="AHPC_TSA FAMILY PROTEIN"/>
    <property type="match status" value="1"/>
</dbReference>
<dbReference type="Pfam" id="PF00578">
    <property type="entry name" value="AhpC-TSA"/>
    <property type="match status" value="1"/>
</dbReference>
<keyword evidence="6" id="KW-1015">Disulfide bond</keyword>
<feature type="domain" description="Thioredoxin" evidence="12">
    <location>
        <begin position="2"/>
        <end position="155"/>
    </location>
</feature>
<keyword evidence="7" id="KW-0676">Redox-active center</keyword>
<evidence type="ECO:0000256" key="6">
    <source>
        <dbReference type="ARBA" id="ARBA00023157"/>
    </source>
</evidence>
<dbReference type="PANTHER" id="PTHR42801">
    <property type="entry name" value="THIOREDOXIN-DEPENDENT PEROXIDE REDUCTASE"/>
    <property type="match status" value="1"/>
</dbReference>
<comment type="catalytic activity">
    <reaction evidence="11">
        <text>a hydroperoxide + [thioredoxin]-dithiol = an alcohol + [thioredoxin]-disulfide + H2O</text>
        <dbReference type="Rhea" id="RHEA:62620"/>
        <dbReference type="Rhea" id="RHEA-COMP:10698"/>
        <dbReference type="Rhea" id="RHEA-COMP:10700"/>
        <dbReference type="ChEBI" id="CHEBI:15377"/>
        <dbReference type="ChEBI" id="CHEBI:29950"/>
        <dbReference type="ChEBI" id="CHEBI:30879"/>
        <dbReference type="ChEBI" id="CHEBI:35924"/>
        <dbReference type="ChEBI" id="CHEBI:50058"/>
        <dbReference type="EC" id="1.11.1.24"/>
    </reaction>
</comment>
<keyword evidence="14" id="KW-1185">Reference proteome</keyword>
<dbReference type="InterPro" id="IPR013766">
    <property type="entry name" value="Thioredoxin_domain"/>
</dbReference>
<evidence type="ECO:0000313" key="14">
    <source>
        <dbReference type="Proteomes" id="UP001500596"/>
    </source>
</evidence>
<evidence type="ECO:0000256" key="3">
    <source>
        <dbReference type="ARBA" id="ARBA00022559"/>
    </source>
</evidence>
<evidence type="ECO:0000256" key="8">
    <source>
        <dbReference type="ARBA" id="ARBA00032824"/>
    </source>
</evidence>
<evidence type="ECO:0000256" key="11">
    <source>
        <dbReference type="ARBA" id="ARBA00049091"/>
    </source>
</evidence>
<dbReference type="InterPro" id="IPR000866">
    <property type="entry name" value="AhpC/TSA"/>
</dbReference>
<dbReference type="CDD" id="cd03017">
    <property type="entry name" value="PRX_BCP"/>
    <property type="match status" value="1"/>
</dbReference>
<dbReference type="EC" id="1.11.1.24" evidence="2"/>
<evidence type="ECO:0000256" key="4">
    <source>
        <dbReference type="ARBA" id="ARBA00022862"/>
    </source>
</evidence>
<comment type="function">
    <text evidence="1">Thiol-specific peroxidase that catalyzes the reduction of hydrogen peroxide and organic hydroperoxides to water and alcohols, respectively. Plays a role in cell protection against oxidative stress by detoxifying peroxides and as sensor of hydrogen peroxide-mediated signaling events.</text>
</comment>
<comment type="caution">
    <text evidence="13">The sequence shown here is derived from an EMBL/GenBank/DDBJ whole genome shotgun (WGS) entry which is preliminary data.</text>
</comment>
<dbReference type="InterPro" id="IPR036249">
    <property type="entry name" value="Thioredoxin-like_sf"/>
</dbReference>
<evidence type="ECO:0000256" key="2">
    <source>
        <dbReference type="ARBA" id="ARBA00013017"/>
    </source>
</evidence>
<gene>
    <name evidence="13" type="ORF">GCM10009807_24470</name>
</gene>
<evidence type="ECO:0000256" key="10">
    <source>
        <dbReference type="ARBA" id="ARBA00041373"/>
    </source>
</evidence>
<dbReference type="RefSeq" id="WP_344054959.1">
    <property type="nucleotide sequence ID" value="NZ_BAAAPK010000001.1"/>
</dbReference>
<reference evidence="14" key="1">
    <citation type="journal article" date="2019" name="Int. J. Syst. Evol. Microbiol.">
        <title>The Global Catalogue of Microorganisms (GCM) 10K type strain sequencing project: providing services to taxonomists for standard genome sequencing and annotation.</title>
        <authorList>
            <consortium name="The Broad Institute Genomics Platform"/>
            <consortium name="The Broad Institute Genome Sequencing Center for Infectious Disease"/>
            <person name="Wu L."/>
            <person name="Ma J."/>
        </authorList>
    </citation>
    <scope>NUCLEOTIDE SEQUENCE [LARGE SCALE GENOMIC DNA]</scope>
    <source>
        <strain evidence="14">JCM 15575</strain>
    </source>
</reference>
<dbReference type="EMBL" id="BAAAPK010000001">
    <property type="protein sequence ID" value="GAA1679681.1"/>
    <property type="molecule type" value="Genomic_DNA"/>
</dbReference>
<evidence type="ECO:0000256" key="9">
    <source>
        <dbReference type="ARBA" id="ARBA00038489"/>
    </source>
</evidence>
<comment type="similarity">
    <text evidence="9">Belongs to the peroxiredoxin family. BCP/PrxQ subfamily.</text>
</comment>
<evidence type="ECO:0000313" key="13">
    <source>
        <dbReference type="EMBL" id="GAA1679681.1"/>
    </source>
</evidence>
<accession>A0ABP4SZ94</accession>
<dbReference type="PROSITE" id="PS51352">
    <property type="entry name" value="THIOREDOXIN_2"/>
    <property type="match status" value="1"/>
</dbReference>
<dbReference type="Proteomes" id="UP001500596">
    <property type="component" value="Unassembled WGS sequence"/>
</dbReference>